<feature type="transmembrane region" description="Helical" evidence="11">
    <location>
        <begin position="298"/>
        <end position="318"/>
    </location>
</feature>
<keyword evidence="4" id="KW-1003">Cell membrane</keyword>
<evidence type="ECO:0000256" key="9">
    <source>
        <dbReference type="ARBA" id="ARBA00025439"/>
    </source>
</evidence>
<gene>
    <name evidence="12" type="ORF">FRACA_260024</name>
</gene>
<keyword evidence="6 11" id="KW-0812">Transmembrane</keyword>
<protein>
    <recommendedName>
        <fullName evidence="10">Autoinducer 2 import system permease protein LsrC</fullName>
    </recommendedName>
</protein>
<comment type="subcellular location">
    <subcellularLocation>
        <location evidence="1">Cell membrane</location>
        <topology evidence="1">Multi-pass membrane protein</topology>
    </subcellularLocation>
</comment>
<comment type="subunit">
    <text evidence="2">The complex is composed of two ATP-binding proteins (LsrA), two transmembrane proteins (LsrC and LsrD) and a solute-binding protein (LsrB).</text>
</comment>
<feature type="transmembrane region" description="Helical" evidence="11">
    <location>
        <begin position="274"/>
        <end position="292"/>
    </location>
</feature>
<evidence type="ECO:0000256" key="6">
    <source>
        <dbReference type="ARBA" id="ARBA00022692"/>
    </source>
</evidence>
<keyword evidence="8 11" id="KW-0472">Membrane</keyword>
<keyword evidence="13" id="KW-1185">Reference proteome</keyword>
<feature type="transmembrane region" description="Helical" evidence="11">
    <location>
        <begin position="78"/>
        <end position="94"/>
    </location>
</feature>
<feature type="transmembrane region" description="Helical" evidence="11">
    <location>
        <begin position="218"/>
        <end position="241"/>
    </location>
</feature>
<dbReference type="PANTHER" id="PTHR32196">
    <property type="entry name" value="ABC TRANSPORTER PERMEASE PROTEIN YPHD-RELATED-RELATED"/>
    <property type="match status" value="1"/>
</dbReference>
<keyword evidence="7 11" id="KW-1133">Transmembrane helix</keyword>
<evidence type="ECO:0000256" key="7">
    <source>
        <dbReference type="ARBA" id="ARBA00022989"/>
    </source>
</evidence>
<evidence type="ECO:0000313" key="13">
    <source>
        <dbReference type="Proteomes" id="UP000234331"/>
    </source>
</evidence>
<feature type="transmembrane region" description="Helical" evidence="11">
    <location>
        <begin position="247"/>
        <end position="267"/>
    </location>
</feature>
<name>A0A2I2KSC3_9ACTN</name>
<proteinExistence type="predicted"/>
<evidence type="ECO:0000256" key="1">
    <source>
        <dbReference type="ARBA" id="ARBA00004651"/>
    </source>
</evidence>
<feature type="transmembrane region" description="Helical" evidence="11">
    <location>
        <begin position="125"/>
        <end position="148"/>
    </location>
</feature>
<comment type="function">
    <text evidence="9">Part of the ABC transporter complex LsrABCD involved in autoinducer 2 (AI-2) import. Probably responsible for the translocation of the substrate across the membrane.</text>
</comment>
<feature type="transmembrane region" description="Helical" evidence="11">
    <location>
        <begin position="53"/>
        <end position="71"/>
    </location>
</feature>
<feature type="transmembrane region" description="Helical" evidence="11">
    <location>
        <begin position="100"/>
        <end position="118"/>
    </location>
</feature>
<keyword evidence="3" id="KW-0813">Transport</keyword>
<evidence type="ECO:0000256" key="4">
    <source>
        <dbReference type="ARBA" id="ARBA00022475"/>
    </source>
</evidence>
<dbReference type="EMBL" id="FZMO01000179">
    <property type="protein sequence ID" value="SNQ48571.1"/>
    <property type="molecule type" value="Genomic_DNA"/>
</dbReference>
<dbReference type="GO" id="GO:0022857">
    <property type="term" value="F:transmembrane transporter activity"/>
    <property type="evidence" value="ECO:0007669"/>
    <property type="project" value="InterPro"/>
</dbReference>
<evidence type="ECO:0000313" key="12">
    <source>
        <dbReference type="EMBL" id="SNQ48571.1"/>
    </source>
</evidence>
<accession>A0A2I2KSC3</accession>
<evidence type="ECO:0000256" key="2">
    <source>
        <dbReference type="ARBA" id="ARBA00011262"/>
    </source>
</evidence>
<organism evidence="12 13">
    <name type="scientific">Frankia canadensis</name>
    <dbReference type="NCBI Taxonomy" id="1836972"/>
    <lineage>
        <taxon>Bacteria</taxon>
        <taxon>Bacillati</taxon>
        <taxon>Actinomycetota</taxon>
        <taxon>Actinomycetes</taxon>
        <taxon>Frankiales</taxon>
        <taxon>Frankiaceae</taxon>
        <taxon>Frankia</taxon>
    </lineage>
</organism>
<evidence type="ECO:0000256" key="5">
    <source>
        <dbReference type="ARBA" id="ARBA00022519"/>
    </source>
</evidence>
<evidence type="ECO:0000256" key="8">
    <source>
        <dbReference type="ARBA" id="ARBA00023136"/>
    </source>
</evidence>
<feature type="transmembrane region" description="Helical" evidence="11">
    <location>
        <begin position="21"/>
        <end position="41"/>
    </location>
</feature>
<feature type="transmembrane region" description="Helical" evidence="11">
    <location>
        <begin position="168"/>
        <end position="189"/>
    </location>
</feature>
<dbReference type="OrthoDB" id="9808136at2"/>
<evidence type="ECO:0000256" key="10">
    <source>
        <dbReference type="ARBA" id="ARBA00039382"/>
    </source>
</evidence>
<dbReference type="PANTHER" id="PTHR32196:SF29">
    <property type="entry name" value="AUTOINDUCER 2 IMPORT SYSTEM PERMEASE PROTEIN LSRC"/>
    <property type="match status" value="1"/>
</dbReference>
<dbReference type="CDD" id="cd06579">
    <property type="entry name" value="TM_PBP1_transp_AraH_like"/>
    <property type="match status" value="1"/>
</dbReference>
<dbReference type="Proteomes" id="UP000234331">
    <property type="component" value="Unassembled WGS sequence"/>
</dbReference>
<dbReference type="InterPro" id="IPR001851">
    <property type="entry name" value="ABC_transp_permease"/>
</dbReference>
<dbReference type="Pfam" id="PF02653">
    <property type="entry name" value="BPD_transp_2"/>
    <property type="match status" value="1"/>
</dbReference>
<evidence type="ECO:0000256" key="11">
    <source>
        <dbReference type="SAM" id="Phobius"/>
    </source>
</evidence>
<keyword evidence="5" id="KW-0997">Cell inner membrane</keyword>
<dbReference type="AlphaFoldDB" id="A0A2I2KSC3"/>
<reference evidence="12 13" key="1">
    <citation type="submission" date="2017-06" db="EMBL/GenBank/DDBJ databases">
        <authorList>
            <person name="Kim H.J."/>
            <person name="Triplett B.A."/>
        </authorList>
    </citation>
    <scope>NUCLEOTIDE SEQUENCE [LARGE SCALE GENOMIC DNA]</scope>
    <source>
        <strain evidence="12">FRACA_ARgP5</strain>
    </source>
</reference>
<evidence type="ECO:0000256" key="3">
    <source>
        <dbReference type="ARBA" id="ARBA00022448"/>
    </source>
</evidence>
<sequence>MRRTMSSKPTPRGIARWVIASPYKWVWVAAAVMYVVMLIATPNAATARSLANMMPYFGMLAVATLGQAIVVMQRGFDFSLAGIIVLCGLVVAKLTDSGAAPVPAVVVALAAGVLAGVVNGLLVSWLALTPLVATLASNGLFLGFAYLVSDGQQIMIPGSLQTFATSRVGGIATSFWIALGVVLVLLVLIRLTAFGRRFVATGSNPDAARAAGLPVTRALVSAYSLAGLLFGITGVLIAGNIGAGSSAAGGTYLMSSISALLVAGAAVSGTRISLVAAVVGALFMTMLSQFILALGASAAVQGLIQGLVLLGTVAYPNIRLPRRRLRVALPPSPGPRLTAP</sequence>
<dbReference type="GO" id="GO:0005886">
    <property type="term" value="C:plasma membrane"/>
    <property type="evidence" value="ECO:0007669"/>
    <property type="project" value="UniProtKB-SubCell"/>
</dbReference>